<dbReference type="RefSeq" id="XP_065658040.1">
    <property type="nucleotide sequence ID" value="XM_065801968.1"/>
</dbReference>
<evidence type="ECO:0000256" key="1">
    <source>
        <dbReference type="SAM" id="Phobius"/>
    </source>
</evidence>
<protein>
    <submittedName>
        <fullName evidence="3">Uncharacterized protein LOC136082557</fullName>
    </submittedName>
</protein>
<keyword evidence="1" id="KW-0812">Transmembrane</keyword>
<evidence type="ECO:0000313" key="3">
    <source>
        <dbReference type="RefSeq" id="XP_065658040.1"/>
    </source>
</evidence>
<evidence type="ECO:0000313" key="2">
    <source>
        <dbReference type="Proteomes" id="UP001652625"/>
    </source>
</evidence>
<keyword evidence="2" id="KW-1185">Reference proteome</keyword>
<keyword evidence="1" id="KW-1133">Transmembrane helix</keyword>
<name>A0ABM4C8U6_HYDVU</name>
<proteinExistence type="predicted"/>
<organism evidence="2 3">
    <name type="scientific">Hydra vulgaris</name>
    <name type="common">Hydra</name>
    <name type="synonym">Hydra attenuata</name>
    <dbReference type="NCBI Taxonomy" id="6087"/>
    <lineage>
        <taxon>Eukaryota</taxon>
        <taxon>Metazoa</taxon>
        <taxon>Cnidaria</taxon>
        <taxon>Hydrozoa</taxon>
        <taxon>Hydroidolina</taxon>
        <taxon>Anthoathecata</taxon>
        <taxon>Aplanulata</taxon>
        <taxon>Hydridae</taxon>
        <taxon>Hydra</taxon>
    </lineage>
</organism>
<dbReference type="Proteomes" id="UP001652625">
    <property type="component" value="Chromosome 07"/>
</dbReference>
<keyword evidence="1" id="KW-0472">Membrane</keyword>
<dbReference type="GeneID" id="136082557"/>
<gene>
    <name evidence="3" type="primary">LOC136082557</name>
</gene>
<accession>A0ABM4C8U6</accession>
<reference evidence="3" key="1">
    <citation type="submission" date="2025-08" db="UniProtKB">
        <authorList>
            <consortium name="RefSeq"/>
        </authorList>
    </citation>
    <scope>IDENTIFICATION</scope>
</reference>
<sequence length="151" mass="18374">MKDIKIIEKIQRRSTKVPTICKHLCYTDRCILFQIQKLEDRRIRGDLIQKFKIEKGLTIINWHNEPIIRPARYGQREQFVREFNRNCDPRYHFFSNRVAKHWNALNDQQLTVPRLKNLNECLTVQLIVAYSHYMTLIGSVSYLQLIYYYYY</sequence>
<feature type="transmembrane region" description="Helical" evidence="1">
    <location>
        <begin position="124"/>
        <end position="150"/>
    </location>
</feature>